<dbReference type="GO" id="GO:0016614">
    <property type="term" value="F:oxidoreductase activity, acting on CH-OH group of donors"/>
    <property type="evidence" value="ECO:0007669"/>
    <property type="project" value="InterPro"/>
</dbReference>
<dbReference type="SUPFAM" id="SSF54373">
    <property type="entry name" value="FAD-linked reductases, C-terminal domain"/>
    <property type="match status" value="1"/>
</dbReference>
<dbReference type="Gene3D" id="3.50.50.60">
    <property type="entry name" value="FAD/NAD(P)-binding domain"/>
    <property type="match status" value="1"/>
</dbReference>
<dbReference type="InParanoid" id="A0A0C3G8X8"/>
<reference evidence="6" key="2">
    <citation type="submission" date="2015-01" db="EMBL/GenBank/DDBJ databases">
        <title>Evolutionary Origins and Diversification of the Mycorrhizal Mutualists.</title>
        <authorList>
            <consortium name="DOE Joint Genome Institute"/>
            <consortium name="Mycorrhizal Genomics Consortium"/>
            <person name="Kohler A."/>
            <person name="Kuo A."/>
            <person name="Nagy L.G."/>
            <person name="Floudas D."/>
            <person name="Copeland A."/>
            <person name="Barry K.W."/>
            <person name="Cichocki N."/>
            <person name="Veneault-Fourrey C."/>
            <person name="LaButti K."/>
            <person name="Lindquist E.A."/>
            <person name="Lipzen A."/>
            <person name="Lundell T."/>
            <person name="Morin E."/>
            <person name="Murat C."/>
            <person name="Riley R."/>
            <person name="Ohm R."/>
            <person name="Sun H."/>
            <person name="Tunlid A."/>
            <person name="Henrissat B."/>
            <person name="Grigoriev I.V."/>
            <person name="Hibbett D.S."/>
            <person name="Martin F."/>
        </authorList>
    </citation>
    <scope>NUCLEOTIDE SEQUENCE [LARGE SCALE GENOMIC DNA]</scope>
    <source>
        <strain evidence="6">Zn</strain>
    </source>
</reference>
<comment type="similarity">
    <text evidence="1 3">Belongs to the GMC oxidoreductase family.</text>
</comment>
<feature type="domain" description="Glucose-methanol-choline oxidoreductase N-terminal" evidence="4">
    <location>
        <begin position="91"/>
        <end position="114"/>
    </location>
</feature>
<dbReference type="InterPro" id="IPR036188">
    <property type="entry name" value="FAD/NAD-bd_sf"/>
</dbReference>
<evidence type="ECO:0000259" key="4">
    <source>
        <dbReference type="PROSITE" id="PS00623"/>
    </source>
</evidence>
<dbReference type="STRING" id="913774.A0A0C3G8X8"/>
<dbReference type="InterPro" id="IPR007867">
    <property type="entry name" value="GMC_OxRtase_C"/>
</dbReference>
<dbReference type="Pfam" id="PF00732">
    <property type="entry name" value="GMC_oxred_N"/>
    <property type="match status" value="1"/>
</dbReference>
<gene>
    <name evidence="5" type="ORF">OIDMADRAFT_139312</name>
</gene>
<reference evidence="5 6" key="1">
    <citation type="submission" date="2014-04" db="EMBL/GenBank/DDBJ databases">
        <authorList>
            <consortium name="DOE Joint Genome Institute"/>
            <person name="Kuo A."/>
            <person name="Martino E."/>
            <person name="Perotto S."/>
            <person name="Kohler A."/>
            <person name="Nagy L.G."/>
            <person name="Floudas D."/>
            <person name="Copeland A."/>
            <person name="Barry K.W."/>
            <person name="Cichocki N."/>
            <person name="Veneault-Fourrey C."/>
            <person name="LaButti K."/>
            <person name="Lindquist E.A."/>
            <person name="Lipzen A."/>
            <person name="Lundell T."/>
            <person name="Morin E."/>
            <person name="Murat C."/>
            <person name="Sun H."/>
            <person name="Tunlid A."/>
            <person name="Henrissat B."/>
            <person name="Grigoriev I.V."/>
            <person name="Hibbett D.S."/>
            <person name="Martin F."/>
            <person name="Nordberg H.P."/>
            <person name="Cantor M.N."/>
            <person name="Hua S.X."/>
        </authorList>
    </citation>
    <scope>NUCLEOTIDE SEQUENCE [LARGE SCALE GENOMIC DNA]</scope>
    <source>
        <strain evidence="5 6">Zn</strain>
    </source>
</reference>
<evidence type="ECO:0000256" key="1">
    <source>
        <dbReference type="ARBA" id="ARBA00010790"/>
    </source>
</evidence>
<dbReference type="PROSITE" id="PS00623">
    <property type="entry name" value="GMC_OXRED_1"/>
    <property type="match status" value="1"/>
</dbReference>
<feature type="binding site" evidence="2">
    <location>
        <position position="244"/>
    </location>
    <ligand>
        <name>FAD</name>
        <dbReference type="ChEBI" id="CHEBI:57692"/>
    </ligand>
</feature>
<feature type="binding site" evidence="2">
    <location>
        <begin position="101"/>
        <end position="104"/>
    </location>
    <ligand>
        <name>FAD</name>
        <dbReference type="ChEBI" id="CHEBI:57692"/>
    </ligand>
</feature>
<dbReference type="Pfam" id="PF05199">
    <property type="entry name" value="GMC_oxred_C"/>
    <property type="match status" value="1"/>
</dbReference>
<dbReference type="PANTHER" id="PTHR11552">
    <property type="entry name" value="GLUCOSE-METHANOL-CHOLINE GMC OXIDOREDUCTASE"/>
    <property type="match status" value="1"/>
</dbReference>
<keyword evidence="6" id="KW-1185">Reference proteome</keyword>
<keyword evidence="2 3" id="KW-0274">FAD</keyword>
<dbReference type="Proteomes" id="UP000054321">
    <property type="component" value="Unassembled WGS sequence"/>
</dbReference>
<protein>
    <submittedName>
        <fullName evidence="5">GMC oxidoreductase</fullName>
    </submittedName>
</protein>
<accession>A0A0C3G8X8</accession>
<dbReference type="Gene3D" id="3.30.560.10">
    <property type="entry name" value="Glucose Oxidase, domain 3"/>
    <property type="match status" value="1"/>
</dbReference>
<evidence type="ECO:0000256" key="3">
    <source>
        <dbReference type="RuleBase" id="RU003968"/>
    </source>
</evidence>
<dbReference type="GO" id="GO:0050660">
    <property type="term" value="F:flavin adenine dinucleotide binding"/>
    <property type="evidence" value="ECO:0007669"/>
    <property type="project" value="InterPro"/>
</dbReference>
<dbReference type="AlphaFoldDB" id="A0A0C3G8X8"/>
<evidence type="ECO:0000313" key="6">
    <source>
        <dbReference type="Proteomes" id="UP000054321"/>
    </source>
</evidence>
<dbReference type="HOGENOM" id="CLU_002865_6_2_1"/>
<organism evidence="5 6">
    <name type="scientific">Oidiodendron maius (strain Zn)</name>
    <dbReference type="NCBI Taxonomy" id="913774"/>
    <lineage>
        <taxon>Eukaryota</taxon>
        <taxon>Fungi</taxon>
        <taxon>Dikarya</taxon>
        <taxon>Ascomycota</taxon>
        <taxon>Pezizomycotina</taxon>
        <taxon>Leotiomycetes</taxon>
        <taxon>Leotiomycetes incertae sedis</taxon>
        <taxon>Myxotrichaceae</taxon>
        <taxon>Oidiodendron</taxon>
    </lineage>
</organism>
<evidence type="ECO:0000256" key="2">
    <source>
        <dbReference type="PIRSR" id="PIRSR000137-2"/>
    </source>
</evidence>
<dbReference type="SUPFAM" id="SSF51905">
    <property type="entry name" value="FAD/NAD(P)-binding domain"/>
    <property type="match status" value="1"/>
</dbReference>
<dbReference type="InterPro" id="IPR012132">
    <property type="entry name" value="GMC_OxRdtase"/>
</dbReference>
<proteinExistence type="inferred from homology"/>
<dbReference type="EMBL" id="KN832912">
    <property type="protein sequence ID" value="KIM92645.1"/>
    <property type="molecule type" value="Genomic_DNA"/>
</dbReference>
<comment type="cofactor">
    <cofactor evidence="2">
        <name>FAD</name>
        <dbReference type="ChEBI" id="CHEBI:57692"/>
    </cofactor>
</comment>
<evidence type="ECO:0000313" key="5">
    <source>
        <dbReference type="EMBL" id="KIM92645.1"/>
    </source>
</evidence>
<dbReference type="PIRSF" id="PIRSF000137">
    <property type="entry name" value="Alcohol_oxidase"/>
    <property type="match status" value="1"/>
</dbReference>
<name>A0A0C3G8X8_OIDMZ</name>
<dbReference type="OrthoDB" id="269227at2759"/>
<sequence>MDTSTPSHSLSSEYDFIVIGGGTAGLVVAARLVEDPNVQVLVVEAGDDHSNDPRVTIPAMWPSLSGSELDWKLVSTPQENLKGRTLKLPQGRALGGSSAINSEVFIPPSAATIDAWGKMGNSGWDWSTLAPYYRKSHTLILPDKDTCKHLGLDWVDRQVQGSSGPIQVSFVGVVQDPLSNAWVDTFKTLGHNVTRDPFSGKAMGGYSNPSSVDPRSKSRSYAVSAYIVPVRKQSNLHVVTNTIVKRLVLETTNTGVNARGVDVIYQGKPISVTARKEVILAAGVFQSPKLLELSGIGDPGFLNSLGIPVVIGNSGVGENLQDHLMTGISFEVKDGIVTGDPLLRQEQAAIQAAMQMYTDHKAGPFCAGGIGSHAFMPVVDIPSEDGQKAQEFLFKKYHPKEPHQPFYSFIRSLLEDPNEGSGALLMFLAQLNLHNDPDAKSYLQDLQVGNFLSLGALQTHSFSRGSVHIASADATDAPKIDSRYLFHPLDIEIYARHLLFLERLAQTQPLASFLKPGGRRNHPTAHIKDLDEAKDYIRTTAISASHHSGTCAMMPREKGGVVNERLLVHGTMNLRVVDASIMPLIPRGNLQTTVYAVAERAADIIKTDHHLRM</sequence>
<dbReference type="InterPro" id="IPR000172">
    <property type="entry name" value="GMC_OxRdtase_N"/>
</dbReference>
<keyword evidence="3" id="KW-0285">Flavoprotein</keyword>
<dbReference type="PANTHER" id="PTHR11552:SF210">
    <property type="entry name" value="GLUCOSE-METHANOL-CHOLINE OXIDOREDUCTASE N-TERMINAL DOMAIN-CONTAINING PROTEIN-RELATED"/>
    <property type="match status" value="1"/>
</dbReference>